<reference evidence="2 3" key="1">
    <citation type="journal article" date="2012" name="New Phytol.">
        <title>Insight into trade-off between wood decay and parasitism from the genome of a fungal forest pathogen.</title>
        <authorList>
            <person name="Olson A."/>
            <person name="Aerts A."/>
            <person name="Asiegbu F."/>
            <person name="Belbahri L."/>
            <person name="Bouzid O."/>
            <person name="Broberg A."/>
            <person name="Canback B."/>
            <person name="Coutinho P.M."/>
            <person name="Cullen D."/>
            <person name="Dalman K."/>
            <person name="Deflorio G."/>
            <person name="van Diepen L.T."/>
            <person name="Dunand C."/>
            <person name="Duplessis S."/>
            <person name="Durling M."/>
            <person name="Gonthier P."/>
            <person name="Grimwood J."/>
            <person name="Fossdal C.G."/>
            <person name="Hansson D."/>
            <person name="Henrissat B."/>
            <person name="Hietala A."/>
            <person name="Himmelstrand K."/>
            <person name="Hoffmeister D."/>
            <person name="Hogberg N."/>
            <person name="James T.Y."/>
            <person name="Karlsson M."/>
            <person name="Kohler A."/>
            <person name="Kues U."/>
            <person name="Lee Y.H."/>
            <person name="Lin Y.C."/>
            <person name="Lind M."/>
            <person name="Lindquist E."/>
            <person name="Lombard V."/>
            <person name="Lucas S."/>
            <person name="Lunden K."/>
            <person name="Morin E."/>
            <person name="Murat C."/>
            <person name="Park J."/>
            <person name="Raffaello T."/>
            <person name="Rouze P."/>
            <person name="Salamov A."/>
            <person name="Schmutz J."/>
            <person name="Solheim H."/>
            <person name="Stahlberg J."/>
            <person name="Velez H."/>
            <person name="de Vries R.P."/>
            <person name="Wiebenga A."/>
            <person name="Woodward S."/>
            <person name="Yakovlev I."/>
            <person name="Garbelotto M."/>
            <person name="Martin F."/>
            <person name="Grigoriev I.V."/>
            <person name="Stenlid J."/>
        </authorList>
    </citation>
    <scope>NUCLEOTIDE SEQUENCE [LARGE SCALE GENOMIC DNA]</scope>
    <source>
        <strain evidence="2 3">TC 32-1</strain>
    </source>
</reference>
<keyword evidence="3" id="KW-1185">Reference proteome</keyword>
<dbReference type="STRING" id="747525.W4K3K7"/>
<evidence type="ECO:0000313" key="3">
    <source>
        <dbReference type="Proteomes" id="UP000030671"/>
    </source>
</evidence>
<dbReference type="HOGENOM" id="CLU_2711581_0_0_1"/>
<evidence type="ECO:0000313" key="2">
    <source>
        <dbReference type="EMBL" id="ETW80309.1"/>
    </source>
</evidence>
<evidence type="ECO:0000259" key="1">
    <source>
        <dbReference type="Pfam" id="PF17921"/>
    </source>
</evidence>
<dbReference type="Pfam" id="PF17921">
    <property type="entry name" value="Integrase_H2C2"/>
    <property type="match status" value="1"/>
</dbReference>
<dbReference type="AlphaFoldDB" id="W4K3K7"/>
<accession>W4K3K7</accession>
<dbReference type="InterPro" id="IPR041588">
    <property type="entry name" value="Integrase_H2C2"/>
</dbReference>
<dbReference type="OrthoDB" id="2273864at2759"/>
<dbReference type="Proteomes" id="UP000030671">
    <property type="component" value="Unassembled WGS sequence"/>
</dbReference>
<proteinExistence type="predicted"/>
<dbReference type="InParanoid" id="W4K3K7"/>
<dbReference type="RefSeq" id="XP_009547075.1">
    <property type="nucleotide sequence ID" value="XM_009548780.1"/>
</dbReference>
<feature type="non-terminal residue" evidence="2">
    <location>
        <position position="1"/>
    </location>
</feature>
<dbReference type="GeneID" id="20669197"/>
<dbReference type="Gene3D" id="1.10.340.70">
    <property type="match status" value="1"/>
</dbReference>
<name>W4K3K7_HETIT</name>
<organism evidence="2 3">
    <name type="scientific">Heterobasidion irregulare (strain TC 32-1)</name>
    <dbReference type="NCBI Taxonomy" id="747525"/>
    <lineage>
        <taxon>Eukaryota</taxon>
        <taxon>Fungi</taxon>
        <taxon>Dikarya</taxon>
        <taxon>Basidiomycota</taxon>
        <taxon>Agaricomycotina</taxon>
        <taxon>Agaricomycetes</taxon>
        <taxon>Russulales</taxon>
        <taxon>Bondarzewiaceae</taxon>
        <taxon>Heterobasidion</taxon>
        <taxon>Heterobasidion annosum species complex</taxon>
    </lineage>
</organism>
<feature type="domain" description="Integrase zinc-binding" evidence="1">
    <location>
        <begin position="12"/>
        <end position="69"/>
    </location>
</feature>
<dbReference type="KEGG" id="hir:HETIRDRAFT_247719"/>
<feature type="non-terminal residue" evidence="2">
    <location>
        <position position="73"/>
    </location>
</feature>
<gene>
    <name evidence="2" type="ORF">HETIRDRAFT_247719</name>
</gene>
<dbReference type="EMBL" id="KI925459">
    <property type="protein sequence ID" value="ETW80309.1"/>
    <property type="molecule type" value="Genomic_DNA"/>
</dbReference>
<protein>
    <recommendedName>
        <fullName evidence="1">Integrase zinc-binding domain-containing protein</fullName>
    </recommendedName>
</protein>
<sequence length="73" mass="8104">VLHRGKIYVPQDEQLRRDIIKLNHDNLAAGHPGQRGTLAAVGQEFTWPGISNTIHQYVEGCATCQSTKNDTHP</sequence>